<accession>A0A1F4ZDL6</accession>
<dbReference type="Proteomes" id="UP000177080">
    <property type="component" value="Unassembled WGS sequence"/>
</dbReference>
<dbReference type="InterPro" id="IPR002915">
    <property type="entry name" value="DeoC/FbaB/LacD_aldolase"/>
</dbReference>
<dbReference type="SUPFAM" id="SSF51569">
    <property type="entry name" value="Aldolase"/>
    <property type="match status" value="1"/>
</dbReference>
<sequence>MVDVGKLLRNGRAMLLAYDHGFEHGPVDFDPSTGSGQAIDPQYVFDIAEKSGMFTCIAVQKGIAEKYYRSEYKTPLVVKLNGKTGYHKGEELFSPQNCSVGEAIKLGAAGVGYTIYVGSEREGESIAEFSKIQEEARAKDLPVVMWAYPRGKHIGEAEHSKENLAYASRLALELGADMVKVSYVGNVADMKWVVAAAGKVKVLVVGGGKTDEETFLRQTREIIEAGAVGWAVGRNMWQNPSPIEFARKVGEVLYGV</sequence>
<comment type="caution">
    <text evidence="2">The sequence shown here is derived from an EMBL/GenBank/DDBJ whole genome shotgun (WGS) entry which is preliminary data.</text>
</comment>
<dbReference type="EMBL" id="MEXN01000001">
    <property type="protein sequence ID" value="OGD04410.1"/>
    <property type="molecule type" value="Genomic_DNA"/>
</dbReference>
<dbReference type="InterPro" id="IPR013785">
    <property type="entry name" value="Aldolase_TIM"/>
</dbReference>
<protein>
    <recommendedName>
        <fullName evidence="4">Fructose-bisphosphate aldolase</fullName>
    </recommendedName>
</protein>
<evidence type="ECO:0000256" key="1">
    <source>
        <dbReference type="PIRSR" id="PIRSR038992-1"/>
    </source>
</evidence>
<dbReference type="PANTHER" id="PTHR47916:SF1">
    <property type="entry name" value="3-HYDROXY-5-PHOSPHONOOXYPENTANE-2,4-DIONE THIOLASE"/>
    <property type="match status" value="1"/>
</dbReference>
<dbReference type="Pfam" id="PF01791">
    <property type="entry name" value="DeoC"/>
    <property type="match status" value="1"/>
</dbReference>
<dbReference type="Gene3D" id="3.20.20.70">
    <property type="entry name" value="Aldolase class I"/>
    <property type="match status" value="1"/>
</dbReference>
<reference evidence="2 3" key="1">
    <citation type="journal article" date="2016" name="Nat. Commun.">
        <title>Thousands of microbial genomes shed light on interconnected biogeochemical processes in an aquifer system.</title>
        <authorList>
            <person name="Anantharaman K."/>
            <person name="Brown C.T."/>
            <person name="Hug L.A."/>
            <person name="Sharon I."/>
            <person name="Castelle C.J."/>
            <person name="Probst A.J."/>
            <person name="Thomas B.C."/>
            <person name="Singh A."/>
            <person name="Wilkins M.J."/>
            <person name="Karaoz U."/>
            <person name="Brodie E.L."/>
            <person name="Williams K.H."/>
            <person name="Hubbard S.S."/>
            <person name="Banfield J.F."/>
        </authorList>
    </citation>
    <scope>NUCLEOTIDE SEQUENCE [LARGE SCALE GENOMIC DNA]</scope>
</reference>
<gene>
    <name evidence="2" type="ORF">A2989_05270</name>
</gene>
<feature type="active site" description="Schiff-base intermediate with dihydroxyacetone-P" evidence="1">
    <location>
        <position position="180"/>
    </location>
</feature>
<dbReference type="InterPro" id="IPR041720">
    <property type="entry name" value="FbaB-like"/>
</dbReference>
<dbReference type="PIRSF" id="PIRSF038992">
    <property type="entry name" value="Aldolase_Ia"/>
    <property type="match status" value="1"/>
</dbReference>
<feature type="active site" description="Proton donor" evidence="1">
    <location>
        <position position="148"/>
    </location>
</feature>
<organism evidence="2 3">
    <name type="scientific">Candidatus Amesbacteria bacterium RIFCSPLOWO2_01_FULL_48_25</name>
    <dbReference type="NCBI Taxonomy" id="1797259"/>
    <lineage>
        <taxon>Bacteria</taxon>
        <taxon>Candidatus Amesiibacteriota</taxon>
    </lineage>
</organism>
<evidence type="ECO:0000313" key="3">
    <source>
        <dbReference type="Proteomes" id="UP000177080"/>
    </source>
</evidence>
<name>A0A1F4ZDL6_9BACT</name>
<dbReference type="STRING" id="1797259.A2989_05270"/>
<dbReference type="PANTHER" id="PTHR47916">
    <property type="entry name" value="FRUCTOSE-BISPHOSPHATE ALDOLASE CLASS 1"/>
    <property type="match status" value="1"/>
</dbReference>
<dbReference type="InterPro" id="IPR050456">
    <property type="entry name" value="DeoC/FbaB_aldolase"/>
</dbReference>
<evidence type="ECO:0000313" key="2">
    <source>
        <dbReference type="EMBL" id="OGD04410.1"/>
    </source>
</evidence>
<dbReference type="CDD" id="cd00958">
    <property type="entry name" value="DhnA"/>
    <property type="match status" value="1"/>
</dbReference>
<dbReference type="AlphaFoldDB" id="A0A1F4ZDL6"/>
<evidence type="ECO:0008006" key="4">
    <source>
        <dbReference type="Google" id="ProtNLM"/>
    </source>
</evidence>
<dbReference type="SMART" id="SM01133">
    <property type="entry name" value="DeoC"/>
    <property type="match status" value="1"/>
</dbReference>
<dbReference type="GO" id="GO:0004332">
    <property type="term" value="F:fructose-bisphosphate aldolase activity"/>
    <property type="evidence" value="ECO:0007669"/>
    <property type="project" value="InterPro"/>
</dbReference>
<proteinExistence type="predicted"/>